<dbReference type="AlphaFoldDB" id="A0AAW5HWT4"/>
<gene>
    <name evidence="2" type="ORF">JMN37_08275</name>
</gene>
<dbReference type="PANTHER" id="PTHR43799:SF1">
    <property type="entry name" value="ASPARTATE AMINOTRANSFERASE"/>
    <property type="match status" value="1"/>
</dbReference>
<dbReference type="Gene3D" id="3.90.1150.10">
    <property type="entry name" value="Aspartate Aminotransferase, domain 1"/>
    <property type="match status" value="1"/>
</dbReference>
<dbReference type="InterPro" id="IPR015424">
    <property type="entry name" value="PyrdxlP-dep_Trfase"/>
</dbReference>
<reference evidence="2 3" key="1">
    <citation type="submission" date="2021-01" db="EMBL/GenBank/DDBJ databases">
        <title>Identification and Characterization of Corynebacterium sp.</title>
        <authorList>
            <person name="Luo Q."/>
            <person name="Qu P."/>
            <person name="Chen Q."/>
        </authorList>
    </citation>
    <scope>NUCLEOTIDE SEQUENCE [LARGE SCALE GENOMIC DNA]</scope>
    <source>
        <strain evidence="2 3">MC-18</strain>
    </source>
</reference>
<dbReference type="Pfam" id="PF12897">
    <property type="entry name" value="Asp_aminotransf"/>
    <property type="match status" value="1"/>
</dbReference>
<dbReference type="CDD" id="cd00609">
    <property type="entry name" value="AAT_like"/>
    <property type="match status" value="1"/>
</dbReference>
<feature type="coiled-coil region" evidence="1">
    <location>
        <begin position="6"/>
        <end position="33"/>
    </location>
</feature>
<keyword evidence="3" id="KW-1185">Reference proteome</keyword>
<keyword evidence="2" id="KW-0808">Transferase</keyword>
<dbReference type="SUPFAM" id="SSF53383">
    <property type="entry name" value="PLP-dependent transferases"/>
    <property type="match status" value="1"/>
</dbReference>
<dbReference type="PANTHER" id="PTHR43799">
    <property type="entry name" value="AMINOTRANSFERASE, PUTATIVE-RELATED"/>
    <property type="match status" value="1"/>
</dbReference>
<evidence type="ECO:0000313" key="3">
    <source>
        <dbReference type="Proteomes" id="UP001205920"/>
    </source>
</evidence>
<proteinExistence type="predicted"/>
<dbReference type="InterPro" id="IPR015421">
    <property type="entry name" value="PyrdxlP-dep_Trfase_major"/>
</dbReference>
<sequence length="424" mass="46377">MKELDAEQLASLAAELREQYKQLEETNMALDLTRGKPSARQLDLADDLLALPGVGNHRDASGVDVRNYGGLTGILQLRELWAEALGIDPKLLVAGDSSSLNIMFDLVSWAYTFGTNDSPRPWADEQREHAIKWLCPVPGYDRHFTITERFGFEMITVPLLEDGPDMDVVEELVKDPAVKGMWCVPVFSNPTGAVYSQATIERLAAMETAAPDFRVVWDNAYAVHTLTDTFPVNADVLALSAKAGNPNRFWYMSSTSKITHAGSGVAFFASSQENLEWYESIANVRGIGPNKVNQLAHAMYFKDANGVREVMRKHAESLAPKFEAVLEVLENRLGGTGVATWSKPRGGYFISLDVMDGTATRVWELAKQAGISLTKAGSAFPKGEDPNDRNIRLAPSMPPLEDVTRAMDGVATCVLLAAVEKLGA</sequence>
<organism evidence="2 3">
    <name type="scientific">Corynebacterium lipophilum</name>
    <dbReference type="NCBI Taxonomy" id="2804918"/>
    <lineage>
        <taxon>Bacteria</taxon>
        <taxon>Bacillati</taxon>
        <taxon>Actinomycetota</taxon>
        <taxon>Actinomycetes</taxon>
        <taxon>Mycobacteriales</taxon>
        <taxon>Corynebacteriaceae</taxon>
        <taxon>Corynebacterium</taxon>
    </lineage>
</organism>
<dbReference type="EMBL" id="JAEUWV010000013">
    <property type="protein sequence ID" value="MCO6394963.1"/>
    <property type="molecule type" value="Genomic_DNA"/>
</dbReference>
<dbReference type="InterPro" id="IPR024551">
    <property type="entry name" value="AspAT_Ic"/>
</dbReference>
<dbReference type="Gene3D" id="3.40.640.10">
    <property type="entry name" value="Type I PLP-dependent aspartate aminotransferase-like (Major domain)"/>
    <property type="match status" value="1"/>
</dbReference>
<comment type="caution">
    <text evidence="2">The sequence shown here is derived from an EMBL/GenBank/DDBJ whole genome shotgun (WGS) entry which is preliminary data.</text>
</comment>
<keyword evidence="1" id="KW-0175">Coiled coil</keyword>
<evidence type="ECO:0000256" key="1">
    <source>
        <dbReference type="SAM" id="Coils"/>
    </source>
</evidence>
<dbReference type="GO" id="GO:0004069">
    <property type="term" value="F:L-aspartate:2-oxoglutarate aminotransferase activity"/>
    <property type="evidence" value="ECO:0007669"/>
    <property type="project" value="InterPro"/>
</dbReference>
<dbReference type="InterPro" id="IPR015422">
    <property type="entry name" value="PyrdxlP-dep_Trfase_small"/>
</dbReference>
<protein>
    <submittedName>
        <fullName evidence="2">Aminotransferase class I/II-fold pyridoxal phosphate-dependent enzyme</fullName>
    </submittedName>
</protein>
<keyword evidence="2" id="KW-0032">Aminotransferase</keyword>
<name>A0AAW5HWT4_9CORY</name>
<accession>A0AAW5HWT4</accession>
<dbReference type="Proteomes" id="UP001205920">
    <property type="component" value="Unassembled WGS sequence"/>
</dbReference>
<evidence type="ECO:0000313" key="2">
    <source>
        <dbReference type="EMBL" id="MCO6394963.1"/>
    </source>
</evidence>